<dbReference type="GO" id="GO:0006508">
    <property type="term" value="P:proteolysis"/>
    <property type="evidence" value="ECO:0007669"/>
    <property type="project" value="UniProtKB-KW"/>
</dbReference>
<organism evidence="2 3">
    <name type="scientific">Mesonia maritima</name>
    <dbReference type="NCBI Taxonomy" id="1793873"/>
    <lineage>
        <taxon>Bacteria</taxon>
        <taxon>Pseudomonadati</taxon>
        <taxon>Bacteroidota</taxon>
        <taxon>Flavobacteriia</taxon>
        <taxon>Flavobacteriales</taxon>
        <taxon>Flavobacteriaceae</taxon>
        <taxon>Mesonia</taxon>
    </lineage>
</organism>
<dbReference type="InterPro" id="IPR005151">
    <property type="entry name" value="Tail-specific_protease"/>
</dbReference>
<keyword evidence="2" id="KW-0378">Hydrolase</keyword>
<evidence type="ECO:0000259" key="1">
    <source>
        <dbReference type="SMART" id="SM00245"/>
    </source>
</evidence>
<dbReference type="Gene3D" id="2.30.42.10">
    <property type="match status" value="1"/>
</dbReference>
<dbReference type="SUPFAM" id="SSF52096">
    <property type="entry name" value="ClpP/crotonase"/>
    <property type="match status" value="1"/>
</dbReference>
<sequence length="529" mass="61492">MNVDFIHSQQNLSETQRLASLGKIYGFLKYYHPEVAKGKFNWDQEFLEKMPQVMNATNKVSLSKVYLNWINGLGTIKKCRRCDANENHFNKNFDLSWTQDTTLFTNELASKLKYIEKNRNQQKNFYVTNERVGKIKVTNEPTYNDFEFPDEEYRLLGLFKYWNIIEYFYPYKYLTDQPWDEVLLEMIPKYRKTSNKKDYHLTIAELIAKLDDTHARIGLSAKRSKYLPVKISHIENKAVISGFYNDSIAQQNNLKLGDIILKINDVEVQAEVEENLKYVAGSNKNGKIKNTYNRIFNGIEKSVELTIKRNDEIEDLRVNRYDFNDFNYGKDSIDIKSKSINNQVGYINMGTLKFEDVADVFESFENKKSIIIDLRNYPDFIYKYVTRFLNTEKKDFSKLYTPDINYPSRFTFKDNLKTLRSRKAFEGKIILVVNEETVSRAEFTAMAFQTAENVITVGNQTAGADGDVVVFEYLGGYKTSMSGNGISYPNGMETQRKGIRIDIKVTPTINGLRQGRDEVLEKALEIANQ</sequence>
<dbReference type="PANTHER" id="PTHR32060:SF30">
    <property type="entry name" value="CARBOXY-TERMINAL PROCESSING PROTEASE CTPA"/>
    <property type="match status" value="1"/>
</dbReference>
<dbReference type="RefSeq" id="WP_309727041.1">
    <property type="nucleotide sequence ID" value="NZ_JAVDQA010000001.1"/>
</dbReference>
<dbReference type="SUPFAM" id="SSF50156">
    <property type="entry name" value="PDZ domain-like"/>
    <property type="match status" value="1"/>
</dbReference>
<protein>
    <submittedName>
        <fullName evidence="2">C-terminal processing protease CtpA/Prc</fullName>
    </submittedName>
</protein>
<dbReference type="SMART" id="SM00245">
    <property type="entry name" value="TSPc"/>
    <property type="match status" value="1"/>
</dbReference>
<dbReference type="EMBL" id="JAVDQA010000001">
    <property type="protein sequence ID" value="MDR6300134.1"/>
    <property type="molecule type" value="Genomic_DNA"/>
</dbReference>
<dbReference type="Pfam" id="PF03572">
    <property type="entry name" value="Peptidase_S41"/>
    <property type="match status" value="1"/>
</dbReference>
<keyword evidence="2" id="KW-0645">Protease</keyword>
<evidence type="ECO:0000313" key="3">
    <source>
        <dbReference type="Proteomes" id="UP001257659"/>
    </source>
</evidence>
<name>A0ABU1K3D6_9FLAO</name>
<feature type="domain" description="Tail specific protease" evidence="1">
    <location>
        <begin position="300"/>
        <end position="506"/>
    </location>
</feature>
<gene>
    <name evidence="2" type="ORF">GGR31_000750</name>
</gene>
<dbReference type="InterPro" id="IPR036034">
    <property type="entry name" value="PDZ_sf"/>
</dbReference>
<dbReference type="Gene3D" id="3.30.750.44">
    <property type="match status" value="1"/>
</dbReference>
<dbReference type="GO" id="GO:0008233">
    <property type="term" value="F:peptidase activity"/>
    <property type="evidence" value="ECO:0007669"/>
    <property type="project" value="UniProtKB-KW"/>
</dbReference>
<reference evidence="2 3" key="1">
    <citation type="submission" date="2023-07" db="EMBL/GenBank/DDBJ databases">
        <title>Genomic Encyclopedia of Type Strains, Phase IV (KMG-IV): sequencing the most valuable type-strain genomes for metagenomic binning, comparative biology and taxonomic classification.</title>
        <authorList>
            <person name="Goeker M."/>
        </authorList>
    </citation>
    <scope>NUCLEOTIDE SEQUENCE [LARGE SCALE GENOMIC DNA]</scope>
    <source>
        <strain evidence="2 3">DSM 102814</strain>
    </source>
</reference>
<proteinExistence type="predicted"/>
<comment type="caution">
    <text evidence="2">The sequence shown here is derived from an EMBL/GenBank/DDBJ whole genome shotgun (WGS) entry which is preliminary data.</text>
</comment>
<dbReference type="Proteomes" id="UP001257659">
    <property type="component" value="Unassembled WGS sequence"/>
</dbReference>
<dbReference type="PANTHER" id="PTHR32060">
    <property type="entry name" value="TAIL-SPECIFIC PROTEASE"/>
    <property type="match status" value="1"/>
</dbReference>
<dbReference type="InterPro" id="IPR029045">
    <property type="entry name" value="ClpP/crotonase-like_dom_sf"/>
</dbReference>
<keyword evidence="3" id="KW-1185">Reference proteome</keyword>
<accession>A0ABU1K3D6</accession>
<evidence type="ECO:0000313" key="2">
    <source>
        <dbReference type="EMBL" id="MDR6300134.1"/>
    </source>
</evidence>
<dbReference type="Gene3D" id="3.90.226.10">
    <property type="entry name" value="2-enoyl-CoA Hydratase, Chain A, domain 1"/>
    <property type="match status" value="1"/>
</dbReference>